<dbReference type="InterPro" id="IPR008914">
    <property type="entry name" value="PEBP"/>
</dbReference>
<name>A0A4Y2FJJ4_ARAVE</name>
<dbReference type="AlphaFoldDB" id="A0A4Y2FJJ4"/>
<accession>A0A4Y2FJJ4</accession>
<dbReference type="Proteomes" id="UP000499080">
    <property type="component" value="Unassembled WGS sequence"/>
</dbReference>
<comment type="caution">
    <text evidence="2">The sequence shown here is derived from an EMBL/GenBank/DDBJ whole genome shotgun (WGS) entry which is preliminary data.</text>
</comment>
<protein>
    <submittedName>
        <fullName evidence="2">OV-16 antigen</fullName>
    </submittedName>
</protein>
<dbReference type="InterPro" id="IPR035810">
    <property type="entry name" value="PEBP_euk"/>
</dbReference>
<gene>
    <name evidence="2" type="primary">OV16_3</name>
    <name evidence="2" type="ORF">AVEN_10250_1</name>
</gene>
<evidence type="ECO:0000313" key="2">
    <source>
        <dbReference type="EMBL" id="GBM41207.1"/>
    </source>
</evidence>
<evidence type="ECO:0000313" key="3">
    <source>
        <dbReference type="Proteomes" id="UP000499080"/>
    </source>
</evidence>
<dbReference type="PANTHER" id="PTHR11362:SF82">
    <property type="entry name" value="PHOSPHATIDYLETHANOLAMINE-BINDING PROTEIN 4"/>
    <property type="match status" value="1"/>
</dbReference>
<sequence length="189" mass="21432">MAFKLLCLLVLISFSSIYAQENECNLNNFRTSGLVPNQIPTVPEHPMKIEYNGVSVTCGNLLSTKETQNPPTIVEYKADKNKLYTLLMFDPDVPTPQNPTLADFRHWLVENIPGDDVKSGDVISSYHPTAPPSYSDAHRYAFAVYEQPDGKKLDDPYEPNNRTHFDHKKFIEDRNLHGPIAGNFFYCHG</sequence>
<keyword evidence="3" id="KW-1185">Reference proteome</keyword>
<evidence type="ECO:0000256" key="1">
    <source>
        <dbReference type="SAM" id="SignalP"/>
    </source>
</evidence>
<keyword evidence="1" id="KW-0732">Signal</keyword>
<dbReference type="PANTHER" id="PTHR11362">
    <property type="entry name" value="PHOSPHATIDYLETHANOLAMINE-BINDING PROTEIN"/>
    <property type="match status" value="1"/>
</dbReference>
<feature type="chain" id="PRO_5021353421" evidence="1">
    <location>
        <begin position="20"/>
        <end position="189"/>
    </location>
</feature>
<proteinExistence type="predicted"/>
<organism evidence="2 3">
    <name type="scientific">Araneus ventricosus</name>
    <name type="common">Orbweaver spider</name>
    <name type="synonym">Epeira ventricosa</name>
    <dbReference type="NCBI Taxonomy" id="182803"/>
    <lineage>
        <taxon>Eukaryota</taxon>
        <taxon>Metazoa</taxon>
        <taxon>Ecdysozoa</taxon>
        <taxon>Arthropoda</taxon>
        <taxon>Chelicerata</taxon>
        <taxon>Arachnida</taxon>
        <taxon>Araneae</taxon>
        <taxon>Araneomorphae</taxon>
        <taxon>Entelegynae</taxon>
        <taxon>Araneoidea</taxon>
        <taxon>Araneidae</taxon>
        <taxon>Araneus</taxon>
    </lineage>
</organism>
<dbReference type="SUPFAM" id="SSF49777">
    <property type="entry name" value="PEBP-like"/>
    <property type="match status" value="1"/>
</dbReference>
<reference evidence="2 3" key="1">
    <citation type="journal article" date="2019" name="Sci. Rep.">
        <title>Orb-weaving spider Araneus ventricosus genome elucidates the spidroin gene catalogue.</title>
        <authorList>
            <person name="Kono N."/>
            <person name="Nakamura H."/>
            <person name="Ohtoshi R."/>
            <person name="Moran D.A.P."/>
            <person name="Shinohara A."/>
            <person name="Yoshida Y."/>
            <person name="Fujiwara M."/>
            <person name="Mori M."/>
            <person name="Tomita M."/>
            <person name="Arakawa K."/>
        </authorList>
    </citation>
    <scope>NUCLEOTIDE SEQUENCE [LARGE SCALE GENOMIC DNA]</scope>
</reference>
<dbReference type="CDD" id="cd00866">
    <property type="entry name" value="PEBP_euk"/>
    <property type="match status" value="1"/>
</dbReference>
<dbReference type="Pfam" id="PF01161">
    <property type="entry name" value="PBP"/>
    <property type="match status" value="1"/>
</dbReference>
<feature type="signal peptide" evidence="1">
    <location>
        <begin position="1"/>
        <end position="19"/>
    </location>
</feature>
<dbReference type="InterPro" id="IPR036610">
    <property type="entry name" value="PEBP-like_sf"/>
</dbReference>
<dbReference type="OrthoDB" id="6421175at2759"/>
<dbReference type="Gene3D" id="3.90.280.10">
    <property type="entry name" value="PEBP-like"/>
    <property type="match status" value="1"/>
</dbReference>
<dbReference type="EMBL" id="BGPR01000956">
    <property type="protein sequence ID" value="GBM41207.1"/>
    <property type="molecule type" value="Genomic_DNA"/>
</dbReference>